<accession>A0A6C0DSX4</accession>
<evidence type="ECO:0000313" key="1">
    <source>
        <dbReference type="EMBL" id="QHT19470.1"/>
    </source>
</evidence>
<dbReference type="AlphaFoldDB" id="A0A6C0DSX4"/>
<proteinExistence type="predicted"/>
<sequence length="103" mass="11712">MCDFVPGYVTTFCNPHFDKIKEDLVVVGLEDGKIYAVLATKAELLAKLVQRKKQTHLVCYYRNVVFTAAEEKQIFRANVRLVDEAGKKRIAASWMGTMALVMR</sequence>
<name>A0A6C0DSX4_9ZZZZ</name>
<reference evidence="1" key="1">
    <citation type="journal article" date="2020" name="Nature">
        <title>Giant virus diversity and host interactions through global metagenomics.</title>
        <authorList>
            <person name="Schulz F."/>
            <person name="Roux S."/>
            <person name="Paez-Espino D."/>
            <person name="Jungbluth S."/>
            <person name="Walsh D.A."/>
            <person name="Denef V.J."/>
            <person name="McMahon K.D."/>
            <person name="Konstantinidis K.T."/>
            <person name="Eloe-Fadrosh E.A."/>
            <person name="Kyrpides N.C."/>
            <person name="Woyke T."/>
        </authorList>
    </citation>
    <scope>NUCLEOTIDE SEQUENCE</scope>
    <source>
        <strain evidence="1">GVMAG-M-3300023174-57</strain>
    </source>
</reference>
<dbReference type="EMBL" id="MN739666">
    <property type="protein sequence ID" value="QHT19470.1"/>
    <property type="molecule type" value="Genomic_DNA"/>
</dbReference>
<organism evidence="1">
    <name type="scientific">viral metagenome</name>
    <dbReference type="NCBI Taxonomy" id="1070528"/>
    <lineage>
        <taxon>unclassified sequences</taxon>
        <taxon>metagenomes</taxon>
        <taxon>organismal metagenomes</taxon>
    </lineage>
</organism>
<protein>
    <submittedName>
        <fullName evidence="1">Uncharacterized protein</fullName>
    </submittedName>
</protein>